<dbReference type="GO" id="GO:0006979">
    <property type="term" value="P:response to oxidative stress"/>
    <property type="evidence" value="ECO:0007669"/>
    <property type="project" value="InterPro"/>
</dbReference>
<dbReference type="Gene3D" id="2.170.150.20">
    <property type="entry name" value="Peptide methionine sulfoxide reductase"/>
    <property type="match status" value="1"/>
</dbReference>
<dbReference type="PROSITE" id="PS51790">
    <property type="entry name" value="MSRB"/>
    <property type="match status" value="1"/>
</dbReference>
<evidence type="ECO:0000259" key="4">
    <source>
        <dbReference type="PROSITE" id="PS51790"/>
    </source>
</evidence>
<dbReference type="EMBL" id="CAFBPU010000046">
    <property type="protein sequence ID" value="CAB5037700.1"/>
    <property type="molecule type" value="Genomic_DNA"/>
</dbReference>
<accession>A0A6J7SBF7</accession>
<proteinExistence type="predicted"/>
<evidence type="ECO:0000256" key="3">
    <source>
        <dbReference type="ARBA" id="ARBA00048488"/>
    </source>
</evidence>
<comment type="catalytic activity">
    <reaction evidence="3">
        <text>L-methionyl-[protein] + [thioredoxin]-disulfide + H2O = L-methionyl-(R)-S-oxide-[protein] + [thioredoxin]-dithiol</text>
        <dbReference type="Rhea" id="RHEA:24164"/>
        <dbReference type="Rhea" id="RHEA-COMP:10698"/>
        <dbReference type="Rhea" id="RHEA-COMP:10700"/>
        <dbReference type="Rhea" id="RHEA-COMP:12313"/>
        <dbReference type="Rhea" id="RHEA-COMP:12314"/>
        <dbReference type="ChEBI" id="CHEBI:15377"/>
        <dbReference type="ChEBI" id="CHEBI:16044"/>
        <dbReference type="ChEBI" id="CHEBI:29950"/>
        <dbReference type="ChEBI" id="CHEBI:45764"/>
        <dbReference type="ChEBI" id="CHEBI:50058"/>
        <dbReference type="EC" id="1.8.4.12"/>
    </reaction>
</comment>
<dbReference type="PANTHER" id="PTHR10173:SF52">
    <property type="entry name" value="METHIONINE-R-SULFOXIDE REDUCTASE B1"/>
    <property type="match status" value="1"/>
</dbReference>
<name>A0A6J7SBF7_9ZZZZ</name>
<organism evidence="7">
    <name type="scientific">freshwater metagenome</name>
    <dbReference type="NCBI Taxonomy" id="449393"/>
    <lineage>
        <taxon>unclassified sequences</taxon>
        <taxon>metagenomes</taxon>
        <taxon>ecological metagenomes</taxon>
    </lineage>
</organism>
<dbReference type="PANTHER" id="PTHR10173">
    <property type="entry name" value="METHIONINE SULFOXIDE REDUCTASE"/>
    <property type="match status" value="1"/>
</dbReference>
<dbReference type="EC" id="1.8.4.12" evidence="1"/>
<sequence length="181" mass="20186">MGSWNTFPRSVRELTEWLYGADARSFADMAAHMDPMPSVTPDGASFPLVRPESEWRAELNPDEYHVLREAGTERPFVGEYTDTKTVGTYACRACGADLFTSETKFDSHCGWPSFWSPLAGEAIIEIEDRSLGMRRVEVRCANCGSHLGHVFEGEQYGNPVDLRYCINSISLTLSPSALPQE</sequence>
<dbReference type="SUPFAM" id="SSF51316">
    <property type="entry name" value="Mss4-like"/>
    <property type="match status" value="1"/>
</dbReference>
<dbReference type="NCBIfam" id="TIGR00357">
    <property type="entry name" value="peptide-methionine (R)-S-oxide reductase MsrB"/>
    <property type="match status" value="1"/>
</dbReference>
<evidence type="ECO:0000313" key="7">
    <source>
        <dbReference type="EMBL" id="CAB5037700.1"/>
    </source>
</evidence>
<dbReference type="InterPro" id="IPR028427">
    <property type="entry name" value="Met_Sox_Rdtase_MsrB"/>
</dbReference>
<dbReference type="Pfam" id="PF01641">
    <property type="entry name" value="SelR"/>
    <property type="match status" value="1"/>
</dbReference>
<evidence type="ECO:0000313" key="5">
    <source>
        <dbReference type="EMBL" id="CAB4851223.1"/>
    </source>
</evidence>
<protein>
    <recommendedName>
        <fullName evidence="1">peptide-methionine (R)-S-oxide reductase</fullName>
        <ecNumber evidence="1">1.8.4.12</ecNumber>
    </recommendedName>
</protein>
<gene>
    <name evidence="5" type="ORF">UFOPK3268_01179</name>
    <name evidence="6" type="ORF">UFOPK3752_00825</name>
    <name evidence="7" type="ORF">UFOPK4150_01864</name>
</gene>
<dbReference type="GO" id="GO:0005737">
    <property type="term" value="C:cytoplasm"/>
    <property type="evidence" value="ECO:0007669"/>
    <property type="project" value="TreeGrafter"/>
</dbReference>
<dbReference type="GO" id="GO:0030091">
    <property type="term" value="P:protein repair"/>
    <property type="evidence" value="ECO:0007669"/>
    <property type="project" value="InterPro"/>
</dbReference>
<feature type="domain" description="MsrB" evidence="4">
    <location>
        <begin position="52"/>
        <end position="176"/>
    </location>
</feature>
<reference evidence="7" key="1">
    <citation type="submission" date="2020-05" db="EMBL/GenBank/DDBJ databases">
        <authorList>
            <person name="Chiriac C."/>
            <person name="Salcher M."/>
            <person name="Ghai R."/>
            <person name="Kavagutti S V."/>
        </authorList>
    </citation>
    <scope>NUCLEOTIDE SEQUENCE</scope>
</reference>
<dbReference type="GO" id="GO:0033743">
    <property type="term" value="F:peptide-methionine (R)-S-oxide reductase activity"/>
    <property type="evidence" value="ECO:0007669"/>
    <property type="project" value="UniProtKB-EC"/>
</dbReference>
<dbReference type="InterPro" id="IPR011057">
    <property type="entry name" value="Mss4-like_sf"/>
</dbReference>
<dbReference type="AlphaFoldDB" id="A0A6J7SBF7"/>
<dbReference type="EMBL" id="CAFBIZ010000156">
    <property type="protein sequence ID" value="CAB4851223.1"/>
    <property type="molecule type" value="Genomic_DNA"/>
</dbReference>
<keyword evidence="2" id="KW-0560">Oxidoreductase</keyword>
<dbReference type="InterPro" id="IPR002579">
    <property type="entry name" value="Met_Sox_Rdtase_MsrB_dom"/>
</dbReference>
<evidence type="ECO:0000313" key="6">
    <source>
        <dbReference type="EMBL" id="CAB4937451.1"/>
    </source>
</evidence>
<dbReference type="EMBL" id="CAFBND010000025">
    <property type="protein sequence ID" value="CAB4937451.1"/>
    <property type="molecule type" value="Genomic_DNA"/>
</dbReference>
<evidence type="ECO:0000256" key="1">
    <source>
        <dbReference type="ARBA" id="ARBA00012499"/>
    </source>
</evidence>
<evidence type="ECO:0000256" key="2">
    <source>
        <dbReference type="ARBA" id="ARBA00023002"/>
    </source>
</evidence>